<comment type="caution">
    <text evidence="2">The sequence shown here is derived from an EMBL/GenBank/DDBJ whole genome shotgun (WGS) entry which is preliminary data.</text>
</comment>
<feature type="signal peptide" evidence="1">
    <location>
        <begin position="1"/>
        <end position="18"/>
    </location>
</feature>
<keyword evidence="1" id="KW-0732">Signal</keyword>
<keyword evidence="3" id="KW-1185">Reference proteome</keyword>
<evidence type="ECO:0000256" key="1">
    <source>
        <dbReference type="SAM" id="SignalP"/>
    </source>
</evidence>
<feature type="chain" id="PRO_5016320995" evidence="1">
    <location>
        <begin position="19"/>
        <end position="62"/>
    </location>
</feature>
<dbReference type="Gene3D" id="3.40.50.1980">
    <property type="entry name" value="Nitrogenase molybdenum iron protein domain"/>
    <property type="match status" value="1"/>
</dbReference>
<dbReference type="EMBL" id="LJAM02000210">
    <property type="protein sequence ID" value="RAP71050.1"/>
    <property type="molecule type" value="Genomic_DNA"/>
</dbReference>
<organism evidence="2 3">
    <name type="scientific">Candidatus Erwinia dacicola</name>
    <dbReference type="NCBI Taxonomy" id="252393"/>
    <lineage>
        <taxon>Bacteria</taxon>
        <taxon>Pseudomonadati</taxon>
        <taxon>Pseudomonadota</taxon>
        <taxon>Gammaproteobacteria</taxon>
        <taxon>Enterobacterales</taxon>
        <taxon>Erwiniaceae</taxon>
        <taxon>Erwinia</taxon>
    </lineage>
</organism>
<gene>
    <name evidence="2" type="primary">btuF</name>
    <name evidence="2" type="ORF">ACZ87_02147</name>
</gene>
<evidence type="ECO:0000313" key="2">
    <source>
        <dbReference type="EMBL" id="RAP71050.1"/>
    </source>
</evidence>
<dbReference type="Proteomes" id="UP000244334">
    <property type="component" value="Unassembled WGS sequence"/>
</dbReference>
<reference evidence="2" key="1">
    <citation type="submission" date="2018-04" db="EMBL/GenBank/DDBJ databases">
        <title>Genomes of the Obligate Erwinia dacicola and Facultative Enterobacter sp. OLF Endosymbionts of the Olive Fruit fly, Bactrocera oleae.</title>
        <authorList>
            <person name="Estes A.M."/>
            <person name="Hearn D.J."/>
            <person name="Agarwal S."/>
            <person name="Pierson E.A."/>
            <person name="Dunning-Hotopp J.C."/>
        </authorList>
    </citation>
    <scope>NUCLEOTIDE SEQUENCE [LARGE SCALE GENOMIC DNA]</scope>
    <source>
        <strain evidence="2">Oroville</strain>
    </source>
</reference>
<name>A0A328TLL4_9GAMM</name>
<protein>
    <submittedName>
        <fullName evidence="2">Vitamin B12-binding domain protein</fullName>
    </submittedName>
</protein>
<sequence length="62" mass="6732">MAKRFLPLLLWLTCAATAMPSVVTLAPNLTELAFAAEITPVNVSAFSDYPPAAQQIREVANW</sequence>
<dbReference type="AlphaFoldDB" id="A0A328TLL4"/>
<proteinExistence type="predicted"/>
<dbReference type="RefSeq" id="WP_338061291.1">
    <property type="nucleotide sequence ID" value="NZ_LJAM02000210.1"/>
</dbReference>
<accession>A0A328TLL4</accession>
<evidence type="ECO:0000313" key="3">
    <source>
        <dbReference type="Proteomes" id="UP000244334"/>
    </source>
</evidence>